<evidence type="ECO:0000256" key="7">
    <source>
        <dbReference type="ARBA" id="ARBA00023136"/>
    </source>
</evidence>
<evidence type="ECO:0000256" key="4">
    <source>
        <dbReference type="ARBA" id="ARBA00022723"/>
    </source>
</evidence>
<dbReference type="EMBL" id="UINC01028195">
    <property type="protein sequence ID" value="SVB08748.1"/>
    <property type="molecule type" value="Genomic_DNA"/>
</dbReference>
<dbReference type="CDD" id="cd03498">
    <property type="entry name" value="SQR_TypeB_2_TM"/>
    <property type="match status" value="1"/>
</dbReference>
<dbReference type="NCBIfam" id="TIGR02046">
    <property type="entry name" value="sdhC_b558_fam"/>
    <property type="match status" value="1"/>
</dbReference>
<feature type="transmembrane region" description="Helical" evidence="8">
    <location>
        <begin position="188"/>
        <end position="210"/>
    </location>
</feature>
<feature type="transmembrane region" description="Helical" evidence="8">
    <location>
        <begin position="85"/>
        <end position="106"/>
    </location>
</feature>
<proteinExistence type="predicted"/>
<keyword evidence="2" id="KW-0349">Heme</keyword>
<gene>
    <name evidence="9" type="ORF">METZ01_LOCUS161602</name>
</gene>
<protein>
    <recommendedName>
        <fullName evidence="10">Succinate dehydrogenase cytochrome b subunit</fullName>
    </recommendedName>
</protein>
<keyword evidence="6" id="KW-0408">Iron</keyword>
<feature type="transmembrane region" description="Helical" evidence="8">
    <location>
        <begin position="36"/>
        <end position="55"/>
    </location>
</feature>
<dbReference type="Pfam" id="PF01127">
    <property type="entry name" value="Sdh_cyt"/>
    <property type="match status" value="1"/>
</dbReference>
<dbReference type="Gene3D" id="1.20.1300.10">
    <property type="entry name" value="Fumarate reductase/succinate dehydrogenase, transmembrane subunit"/>
    <property type="match status" value="1"/>
</dbReference>
<accession>A0A382B4Q1</accession>
<dbReference type="GO" id="GO:0016020">
    <property type="term" value="C:membrane"/>
    <property type="evidence" value="ECO:0007669"/>
    <property type="project" value="InterPro"/>
</dbReference>
<evidence type="ECO:0000256" key="2">
    <source>
        <dbReference type="ARBA" id="ARBA00022617"/>
    </source>
</evidence>
<evidence type="ECO:0000256" key="6">
    <source>
        <dbReference type="ARBA" id="ARBA00023004"/>
    </source>
</evidence>
<keyword evidence="5 8" id="KW-1133">Transmembrane helix</keyword>
<evidence type="ECO:0000313" key="9">
    <source>
        <dbReference type="EMBL" id="SVB08748.1"/>
    </source>
</evidence>
<organism evidence="9">
    <name type="scientific">marine metagenome</name>
    <dbReference type="NCBI Taxonomy" id="408172"/>
    <lineage>
        <taxon>unclassified sequences</taxon>
        <taxon>metagenomes</taxon>
        <taxon>ecological metagenomes</taxon>
    </lineage>
</organism>
<evidence type="ECO:0008006" key="10">
    <source>
        <dbReference type="Google" id="ProtNLM"/>
    </source>
</evidence>
<sequence>MTQTTSERYRVKPIRDRRREWPFPLNLYQTAVGRKWVMAVTGIGLLGFVLIHMIGNLHVYEGPAKMHEYAESLKNLGSGILPRSLILWLLRLSLMVMFGLHLHSAITLKEMSRKSSLNASFQSGEKKYEGGREYIAASYASRTMRWTGPIIALFLIYHLADMTWGWWLGNEFVPGDPYHNLYSSLSRIPVAIFYVIANMALAWHIFHGAWSMFQSLGINNPKYNHLRRGFAASFAGLILLGNLSFPIMTQANLIDEEERLCQVSIGDTDEILACLTKQLEDH</sequence>
<dbReference type="InterPro" id="IPR011138">
    <property type="entry name" value="Cytochrome_b-558"/>
</dbReference>
<dbReference type="SUPFAM" id="SSF81343">
    <property type="entry name" value="Fumarate reductase respiratory complex transmembrane subunits"/>
    <property type="match status" value="1"/>
</dbReference>
<evidence type="ECO:0000256" key="8">
    <source>
        <dbReference type="SAM" id="Phobius"/>
    </source>
</evidence>
<dbReference type="InterPro" id="IPR034804">
    <property type="entry name" value="SQR/QFR_C/D"/>
</dbReference>
<keyword evidence="4" id="KW-0479">Metal-binding</keyword>
<name>A0A382B4Q1_9ZZZZ</name>
<dbReference type="InterPro" id="IPR000701">
    <property type="entry name" value="SuccDH_FuR_B_TM-su"/>
</dbReference>
<feature type="transmembrane region" description="Helical" evidence="8">
    <location>
        <begin position="150"/>
        <end position="168"/>
    </location>
</feature>
<evidence type="ECO:0000256" key="3">
    <source>
        <dbReference type="ARBA" id="ARBA00022692"/>
    </source>
</evidence>
<dbReference type="AlphaFoldDB" id="A0A382B4Q1"/>
<evidence type="ECO:0000256" key="1">
    <source>
        <dbReference type="ARBA" id="ARBA00004370"/>
    </source>
</evidence>
<evidence type="ECO:0000256" key="5">
    <source>
        <dbReference type="ARBA" id="ARBA00022989"/>
    </source>
</evidence>
<feature type="transmembrane region" description="Helical" evidence="8">
    <location>
        <begin position="230"/>
        <end position="248"/>
    </location>
</feature>
<keyword evidence="3 8" id="KW-0812">Transmembrane</keyword>
<reference evidence="9" key="1">
    <citation type="submission" date="2018-05" db="EMBL/GenBank/DDBJ databases">
        <authorList>
            <person name="Lanie J.A."/>
            <person name="Ng W.-L."/>
            <person name="Kazmierczak K.M."/>
            <person name="Andrzejewski T.M."/>
            <person name="Davidsen T.M."/>
            <person name="Wayne K.J."/>
            <person name="Tettelin H."/>
            <person name="Glass J.I."/>
            <person name="Rusch D."/>
            <person name="Podicherti R."/>
            <person name="Tsui H.-C.T."/>
            <person name="Winkler M.E."/>
        </authorList>
    </citation>
    <scope>NUCLEOTIDE SEQUENCE</scope>
</reference>
<comment type="subcellular location">
    <subcellularLocation>
        <location evidence="1">Membrane</location>
    </subcellularLocation>
</comment>
<keyword evidence="7 8" id="KW-0472">Membrane</keyword>